<dbReference type="AlphaFoldDB" id="C1C112"/>
<dbReference type="GO" id="GO:0005737">
    <property type="term" value="C:cytoplasm"/>
    <property type="evidence" value="ECO:0007669"/>
    <property type="project" value="UniProtKB-ARBA"/>
</dbReference>
<dbReference type="PANTHER" id="PTHR13343">
    <property type="entry name" value="CREG1 PROTEIN"/>
    <property type="match status" value="1"/>
</dbReference>
<dbReference type="Gene3D" id="2.30.110.10">
    <property type="entry name" value="Electron Transport, Fmn-binding Protein, Chain A"/>
    <property type="match status" value="1"/>
</dbReference>
<dbReference type="SUPFAM" id="SSF50475">
    <property type="entry name" value="FMN-binding split barrel"/>
    <property type="match status" value="1"/>
</dbReference>
<comment type="subcellular location">
    <subcellularLocation>
        <location evidence="1">Secreted</location>
    </subcellularLocation>
</comment>
<evidence type="ECO:0000313" key="8">
    <source>
        <dbReference type="EMBL" id="ACO14965.1"/>
    </source>
</evidence>
<dbReference type="GO" id="GO:0012505">
    <property type="term" value="C:endomembrane system"/>
    <property type="evidence" value="ECO:0007669"/>
    <property type="project" value="UniProtKB-ARBA"/>
</dbReference>
<proteinExistence type="evidence at transcript level"/>
<evidence type="ECO:0000256" key="1">
    <source>
        <dbReference type="ARBA" id="ARBA00004613"/>
    </source>
</evidence>
<keyword evidence="4 6" id="KW-0732">Signal</keyword>
<dbReference type="EMBL" id="BT080541">
    <property type="protein sequence ID" value="ACO14965.1"/>
    <property type="molecule type" value="mRNA"/>
</dbReference>
<feature type="signal peptide" evidence="6">
    <location>
        <begin position="1"/>
        <end position="23"/>
    </location>
</feature>
<feature type="chain" id="PRO_5002907832" evidence="6">
    <location>
        <begin position="24"/>
        <end position="233"/>
    </location>
</feature>
<evidence type="ECO:0000256" key="5">
    <source>
        <dbReference type="ARBA" id="ARBA00023180"/>
    </source>
</evidence>
<keyword evidence="5" id="KW-0325">Glycoprotein</keyword>
<dbReference type="PIRSF" id="PIRSF036911">
    <property type="entry name" value="CREG"/>
    <property type="match status" value="1"/>
</dbReference>
<dbReference type="PANTHER" id="PTHR13343:SF17">
    <property type="entry name" value="CELLULAR REPRESSOR OF E1A-STIMULATED GENES, ISOFORM A"/>
    <property type="match status" value="1"/>
</dbReference>
<evidence type="ECO:0000256" key="3">
    <source>
        <dbReference type="ARBA" id="ARBA00022525"/>
    </source>
</evidence>
<keyword evidence="3" id="KW-0964">Secreted</keyword>
<gene>
    <name evidence="8" type="primary">CREG1</name>
</gene>
<evidence type="ECO:0000256" key="2">
    <source>
        <dbReference type="ARBA" id="ARBA00009230"/>
    </source>
</evidence>
<dbReference type="InterPro" id="IPR014631">
    <property type="entry name" value="CREG"/>
</dbReference>
<name>C1C112_CALCM</name>
<accession>C1C112</accession>
<dbReference type="GO" id="GO:0005615">
    <property type="term" value="C:extracellular space"/>
    <property type="evidence" value="ECO:0007669"/>
    <property type="project" value="TreeGrafter"/>
</dbReference>
<dbReference type="Pfam" id="PF13883">
    <property type="entry name" value="CREG_beta-barrel"/>
    <property type="match status" value="1"/>
</dbReference>
<protein>
    <submittedName>
        <fullName evidence="8">CREG1</fullName>
    </submittedName>
</protein>
<evidence type="ECO:0000256" key="6">
    <source>
        <dbReference type="SAM" id="SignalP"/>
    </source>
</evidence>
<sequence>MFRGNNLLIYLSTCLLITAEVSASYWRKPSSQYLMKEIHTITADLSNVLFEEEAPLDPTPPPHEKVAKMARYVVHLSDWIAISTISTRSPTKGRAFANVLSMSDGPNKNSSGVPYFYLTPMEMSVRDLKVDNNASITASLAETNYCARMEYDPMDPLCAHVILNGKIVEVSSAEEKKFAKRSLFSRHPEMADWPVGHNWFFAKMNIENILVLDFFGGAKTVPVEAYYKATPYP</sequence>
<dbReference type="InterPro" id="IPR055343">
    <property type="entry name" value="CREG_beta-barrel"/>
</dbReference>
<organism evidence="8">
    <name type="scientific">Caligus clemensi</name>
    <name type="common">Sea louse</name>
    <dbReference type="NCBI Taxonomy" id="344056"/>
    <lineage>
        <taxon>Eukaryota</taxon>
        <taxon>Metazoa</taxon>
        <taxon>Ecdysozoa</taxon>
        <taxon>Arthropoda</taxon>
        <taxon>Crustacea</taxon>
        <taxon>Multicrustacea</taxon>
        <taxon>Hexanauplia</taxon>
        <taxon>Copepoda</taxon>
        <taxon>Siphonostomatoida</taxon>
        <taxon>Caligidae</taxon>
        <taxon>Caligus</taxon>
    </lineage>
</organism>
<evidence type="ECO:0000259" key="7">
    <source>
        <dbReference type="Pfam" id="PF13883"/>
    </source>
</evidence>
<feature type="domain" description="CREG-like beta-barrel" evidence="7">
    <location>
        <begin position="61"/>
        <end position="228"/>
    </location>
</feature>
<comment type="similarity">
    <text evidence="2">Belongs to the CREG family.</text>
</comment>
<dbReference type="FunFam" id="2.30.110.10:FF:000004">
    <property type="entry name" value="Cellular repressor of E1A-stimulated genes 1"/>
    <property type="match status" value="1"/>
</dbReference>
<dbReference type="InterPro" id="IPR012349">
    <property type="entry name" value="Split_barrel_FMN-bd"/>
</dbReference>
<reference evidence="8" key="1">
    <citation type="submission" date="2009-03" db="EMBL/GenBank/DDBJ databases">
        <title>Caligus clemensi ESTs and full-length cDNAs.</title>
        <authorList>
            <person name="Yasuike M."/>
            <person name="von Schalburg K."/>
            <person name="Cooper G."/>
            <person name="Leong J."/>
            <person name="Jones S.R.M."/>
            <person name="Koop B.F."/>
        </authorList>
    </citation>
    <scope>NUCLEOTIDE SEQUENCE</scope>
    <source>
        <tissue evidence="8">Whole</tissue>
    </source>
</reference>
<evidence type="ECO:0000256" key="4">
    <source>
        <dbReference type="ARBA" id="ARBA00022729"/>
    </source>
</evidence>